<dbReference type="PANTHER" id="PTHR31719">
    <property type="entry name" value="NAC TRANSCRIPTION FACTOR 56"/>
    <property type="match status" value="1"/>
</dbReference>
<evidence type="ECO:0000313" key="6">
    <source>
        <dbReference type="EnsemblPlants" id="EMT15405"/>
    </source>
</evidence>
<dbReference type="PANTHER" id="PTHR31719:SF251">
    <property type="entry name" value="OS04G0437000 PROTEIN"/>
    <property type="match status" value="1"/>
</dbReference>
<evidence type="ECO:0000256" key="1">
    <source>
        <dbReference type="ARBA" id="ARBA00004123"/>
    </source>
</evidence>
<dbReference type="InterPro" id="IPR003441">
    <property type="entry name" value="NAC-dom"/>
</dbReference>
<keyword evidence="4" id="KW-0804">Transcription</keyword>
<protein>
    <submittedName>
        <fullName evidence="6">NAC domain-containing protein 29</fullName>
    </submittedName>
</protein>
<dbReference type="GO" id="GO:0048731">
    <property type="term" value="P:system development"/>
    <property type="evidence" value="ECO:0007669"/>
    <property type="project" value="TreeGrafter"/>
</dbReference>
<dbReference type="PROSITE" id="PS51005">
    <property type="entry name" value="NAC"/>
    <property type="match status" value="1"/>
</dbReference>
<proteinExistence type="predicted"/>
<dbReference type="Gene3D" id="2.170.150.80">
    <property type="entry name" value="NAC domain"/>
    <property type="match status" value="1"/>
</dbReference>
<evidence type="ECO:0000256" key="2">
    <source>
        <dbReference type="ARBA" id="ARBA00023015"/>
    </source>
</evidence>
<keyword evidence="3" id="KW-0238">DNA-binding</keyword>
<keyword evidence="2" id="KW-0805">Transcription regulation</keyword>
<dbReference type="GO" id="GO:0005634">
    <property type="term" value="C:nucleus"/>
    <property type="evidence" value="ECO:0007669"/>
    <property type="project" value="UniProtKB-SubCell"/>
</dbReference>
<comment type="subcellular location">
    <subcellularLocation>
        <location evidence="1">Nucleus</location>
    </subcellularLocation>
</comment>
<evidence type="ECO:0000256" key="3">
    <source>
        <dbReference type="ARBA" id="ARBA00023125"/>
    </source>
</evidence>
<dbReference type="EnsemblPlants" id="EMT15405">
    <property type="protein sequence ID" value="EMT15405"/>
    <property type="gene ID" value="F775_28453"/>
</dbReference>
<dbReference type="Pfam" id="PF02365">
    <property type="entry name" value="NAM"/>
    <property type="match status" value="1"/>
</dbReference>
<dbReference type="SUPFAM" id="SSF101941">
    <property type="entry name" value="NAC domain"/>
    <property type="match status" value="1"/>
</dbReference>
<evidence type="ECO:0000256" key="5">
    <source>
        <dbReference type="ARBA" id="ARBA00023242"/>
    </source>
</evidence>
<dbReference type="GO" id="GO:0006355">
    <property type="term" value="P:regulation of DNA-templated transcription"/>
    <property type="evidence" value="ECO:0007669"/>
    <property type="project" value="InterPro"/>
</dbReference>
<name>N1QY68_AEGTA</name>
<sequence length="248" mass="27947">MGGSTNLPPGFHFFPSDEELVIHFLRRKAALLPCRPDIVPTLPQNRYDPWELNGKALQAGNQWYFFSQATQSRTSRNGCWNPIGADEAVSSGGSHVGLKKTLVFSIGEPFQATKTNWVMHEYHLLDGNGGTSSSGSSRKRSHKKKDHPDKECSNWVVCRVFESSYDSQVSFHEEDMELSCLDEVFLSLDDYDEQRPNGVSQMLLDHKDKKKEHGWNLCKHIAIDVINEISSKSSSNDFPIDAILEEGM</sequence>
<evidence type="ECO:0000256" key="4">
    <source>
        <dbReference type="ARBA" id="ARBA00023163"/>
    </source>
</evidence>
<reference evidence="6" key="1">
    <citation type="submission" date="2015-06" db="UniProtKB">
        <authorList>
            <consortium name="EnsemblPlants"/>
        </authorList>
    </citation>
    <scope>IDENTIFICATION</scope>
</reference>
<keyword evidence="5" id="KW-0539">Nucleus</keyword>
<accession>N1QY68</accession>
<organism evidence="6">
    <name type="scientific">Aegilops tauschii</name>
    <name type="common">Tausch's goatgrass</name>
    <name type="synonym">Aegilops squarrosa</name>
    <dbReference type="NCBI Taxonomy" id="37682"/>
    <lineage>
        <taxon>Eukaryota</taxon>
        <taxon>Viridiplantae</taxon>
        <taxon>Streptophyta</taxon>
        <taxon>Embryophyta</taxon>
        <taxon>Tracheophyta</taxon>
        <taxon>Spermatophyta</taxon>
        <taxon>Magnoliopsida</taxon>
        <taxon>Liliopsida</taxon>
        <taxon>Poales</taxon>
        <taxon>Poaceae</taxon>
        <taxon>BOP clade</taxon>
        <taxon>Pooideae</taxon>
        <taxon>Triticodae</taxon>
        <taxon>Triticeae</taxon>
        <taxon>Triticinae</taxon>
        <taxon>Aegilops</taxon>
    </lineage>
</organism>
<dbReference type="GO" id="GO:0003677">
    <property type="term" value="F:DNA binding"/>
    <property type="evidence" value="ECO:0007669"/>
    <property type="project" value="UniProtKB-KW"/>
</dbReference>
<dbReference type="AlphaFoldDB" id="N1QY68"/>
<dbReference type="InterPro" id="IPR036093">
    <property type="entry name" value="NAC_dom_sf"/>
</dbReference>